<keyword evidence="2" id="KW-0255">Endonuclease</keyword>
<keyword evidence="2" id="KW-0540">Nuclease</keyword>
<dbReference type="Pfam" id="PF13391">
    <property type="entry name" value="HNH_2"/>
    <property type="match status" value="1"/>
</dbReference>
<organism evidence="2 3">
    <name type="scientific">Plantactinospora alkalitolerans</name>
    <dbReference type="NCBI Taxonomy" id="2789879"/>
    <lineage>
        <taxon>Bacteria</taxon>
        <taxon>Bacillati</taxon>
        <taxon>Actinomycetota</taxon>
        <taxon>Actinomycetes</taxon>
        <taxon>Micromonosporales</taxon>
        <taxon>Micromonosporaceae</taxon>
        <taxon>Plantactinospora</taxon>
    </lineage>
</organism>
<keyword evidence="2" id="KW-0378">Hydrolase</keyword>
<proteinExistence type="predicted"/>
<feature type="domain" description="HNH nuclease" evidence="1">
    <location>
        <begin position="205"/>
        <end position="264"/>
    </location>
</feature>
<comment type="caution">
    <text evidence="2">The sequence shown here is derived from an EMBL/GenBank/DDBJ whole genome shotgun (WGS) entry which is preliminary data.</text>
</comment>
<sequence>MPAAADYLEITPSAARTQWRSIVVRSKTAEGRRQVAFAPAETLLCLAASLMVNHRRYGGSTAHRAEEPVPSLARLFRRPNSSVLAKMANLDGSRRNGARHEVEVAARLLGNQDDLAASYRIIVRAARDVGVTVTELPDFLHLEHDDAPLVLLGQDELSTSDIEDVVQAEHPGVSDHATELLLIAAARVGQHRFAREVLHNHAHRCVFCGLSISVENRRAPRMLVASHIKPWRVSDSRERVDVANGLAACPTHDVAFDTGLLSINGGLRIHVHASVHATADLNPAVRAAFGRPPLAEHLLLPLGAQPPQGVYLDWHRTHVYRGTSTT</sequence>
<dbReference type="EMBL" id="JADPUN010000194">
    <property type="protein sequence ID" value="MBF9131395.1"/>
    <property type="molecule type" value="Genomic_DNA"/>
</dbReference>
<dbReference type="RefSeq" id="WP_196202953.1">
    <property type="nucleotide sequence ID" value="NZ_JADPUN010000194.1"/>
</dbReference>
<dbReference type="Proteomes" id="UP000638560">
    <property type="component" value="Unassembled WGS sequence"/>
</dbReference>
<evidence type="ECO:0000313" key="3">
    <source>
        <dbReference type="Proteomes" id="UP000638560"/>
    </source>
</evidence>
<reference evidence="2 3" key="1">
    <citation type="submission" date="2020-11" db="EMBL/GenBank/DDBJ databases">
        <title>A novel isolate from a Black sea contaminated sediment with potential to produce alkanes: Plantactinospora alkalitolerans sp. nov.</title>
        <authorList>
            <person name="Carro L."/>
            <person name="Veyisoglu A."/>
            <person name="Guven K."/>
            <person name="Schumann P."/>
            <person name="Klenk H.-P."/>
            <person name="Sahin N."/>
        </authorList>
    </citation>
    <scope>NUCLEOTIDE SEQUENCE [LARGE SCALE GENOMIC DNA]</scope>
    <source>
        <strain evidence="2 3">S1510</strain>
    </source>
</reference>
<protein>
    <submittedName>
        <fullName evidence="2">HNH endonuclease</fullName>
    </submittedName>
</protein>
<name>A0ABS0GYW0_9ACTN</name>
<dbReference type="InterPro" id="IPR003615">
    <property type="entry name" value="HNH_nuc"/>
</dbReference>
<dbReference type="GO" id="GO:0004519">
    <property type="term" value="F:endonuclease activity"/>
    <property type="evidence" value="ECO:0007669"/>
    <property type="project" value="UniProtKB-KW"/>
</dbReference>
<evidence type="ECO:0000259" key="1">
    <source>
        <dbReference type="Pfam" id="PF13391"/>
    </source>
</evidence>
<gene>
    <name evidence="2" type="ORF">I0C86_20865</name>
</gene>
<keyword evidence="3" id="KW-1185">Reference proteome</keyword>
<accession>A0ABS0GYW0</accession>
<evidence type="ECO:0000313" key="2">
    <source>
        <dbReference type="EMBL" id="MBF9131395.1"/>
    </source>
</evidence>